<evidence type="ECO:0000259" key="2">
    <source>
        <dbReference type="Pfam" id="PF00144"/>
    </source>
</evidence>
<evidence type="ECO:0000256" key="1">
    <source>
        <dbReference type="ARBA" id="ARBA00022801"/>
    </source>
</evidence>
<keyword evidence="1 3" id="KW-0378">Hydrolase</keyword>
<comment type="caution">
    <text evidence="3">The sequence shown here is derived from an EMBL/GenBank/DDBJ whole genome shotgun (WGS) entry which is preliminary data.</text>
</comment>
<dbReference type="PANTHER" id="PTHR43283">
    <property type="entry name" value="BETA-LACTAMASE-RELATED"/>
    <property type="match status" value="1"/>
</dbReference>
<dbReference type="GO" id="GO:0016787">
    <property type="term" value="F:hydrolase activity"/>
    <property type="evidence" value="ECO:0007669"/>
    <property type="project" value="UniProtKB-KW"/>
</dbReference>
<proteinExistence type="predicted"/>
<dbReference type="InterPro" id="IPR012338">
    <property type="entry name" value="Beta-lactam/transpept-like"/>
</dbReference>
<dbReference type="EMBL" id="DTPE01000133">
    <property type="protein sequence ID" value="HGE75120.1"/>
    <property type="molecule type" value="Genomic_DNA"/>
</dbReference>
<gene>
    <name evidence="3" type="ORF">ENX73_03225</name>
</gene>
<name>A0A7V3VSW9_9BACT</name>
<protein>
    <submittedName>
        <fullName evidence="3">Class A beta-lactamase-related serine hydrolase</fullName>
    </submittedName>
</protein>
<dbReference type="AlphaFoldDB" id="A0A7V3VSW9"/>
<dbReference type="InterPro" id="IPR050789">
    <property type="entry name" value="Diverse_Enzym_Activities"/>
</dbReference>
<feature type="domain" description="Beta-lactamase-related" evidence="2">
    <location>
        <begin position="5"/>
        <end position="320"/>
    </location>
</feature>
<sequence length="350" mass="39379">MMNDLFNKAISDGTFPGAVLLVGNSKNIIFERAYGYISQEMKEKTNENTVYDVASMTKVVATTPAIMKLVEDGQLRLYDPVSLFVDGFGTEEKKDIRIFHLLTHTSGLPSYSEGWKYSKGAELLTIINSTVPINSISTKYVYSCLNFITLMEVVEKISSQRFDEFVKVNIHDPIGMKNTSFNPPTSWISNIAPTSERDGKLLRGKVDDELAYYLGGISGNAGLFSNARDLYEYAKMFLNFGLHDGKKIFARETVKEFTNESFCDGENRRAFGWDMKGLACSCGDLMSSRAFGHTGFTGTSIWIDPEIDIVIILLTNRVNISRRGNQDKIIRFRPLLHNYVVAHRNDLEMA</sequence>
<dbReference type="InterPro" id="IPR001466">
    <property type="entry name" value="Beta-lactam-related"/>
</dbReference>
<accession>A0A7V3VSW9</accession>
<reference evidence="3" key="1">
    <citation type="journal article" date="2020" name="mSystems">
        <title>Genome- and Community-Level Interaction Insights into Carbon Utilization and Element Cycling Functions of Hydrothermarchaeota in Hydrothermal Sediment.</title>
        <authorList>
            <person name="Zhou Z."/>
            <person name="Liu Y."/>
            <person name="Xu W."/>
            <person name="Pan J."/>
            <person name="Luo Z.H."/>
            <person name="Li M."/>
        </authorList>
    </citation>
    <scope>NUCLEOTIDE SEQUENCE [LARGE SCALE GENOMIC DNA]</scope>
    <source>
        <strain evidence="3">SpSt-966</strain>
    </source>
</reference>
<dbReference type="Gene3D" id="3.40.710.10">
    <property type="entry name" value="DD-peptidase/beta-lactamase superfamily"/>
    <property type="match status" value="1"/>
</dbReference>
<dbReference type="PANTHER" id="PTHR43283:SF11">
    <property type="entry name" value="BETA-LACTAMASE-RELATED DOMAIN-CONTAINING PROTEIN"/>
    <property type="match status" value="1"/>
</dbReference>
<dbReference type="SUPFAM" id="SSF56601">
    <property type="entry name" value="beta-lactamase/transpeptidase-like"/>
    <property type="match status" value="1"/>
</dbReference>
<organism evidence="3">
    <name type="scientific">Mesoaciditoga lauensis</name>
    <dbReference type="NCBI Taxonomy" id="1495039"/>
    <lineage>
        <taxon>Bacteria</taxon>
        <taxon>Thermotogati</taxon>
        <taxon>Thermotogota</taxon>
        <taxon>Thermotogae</taxon>
        <taxon>Mesoaciditogales</taxon>
        <taxon>Mesoaciditogaceae</taxon>
        <taxon>Mesoaciditoga</taxon>
    </lineage>
</organism>
<evidence type="ECO:0000313" key="3">
    <source>
        <dbReference type="EMBL" id="HGE75120.1"/>
    </source>
</evidence>
<dbReference type="Pfam" id="PF00144">
    <property type="entry name" value="Beta-lactamase"/>
    <property type="match status" value="1"/>
</dbReference>